<feature type="transmembrane region" description="Helical" evidence="6">
    <location>
        <begin position="86"/>
        <end position="113"/>
    </location>
</feature>
<comment type="caution">
    <text evidence="8">The sequence shown here is derived from an EMBL/GenBank/DDBJ whole genome shotgun (WGS) entry which is preliminary data.</text>
</comment>
<gene>
    <name evidence="8" type="ORF">Vqi01_24420</name>
</gene>
<keyword evidence="3 6" id="KW-0812">Transmembrane</keyword>
<feature type="transmembrane region" description="Helical" evidence="6">
    <location>
        <begin position="12"/>
        <end position="39"/>
    </location>
</feature>
<dbReference type="InterPro" id="IPR036259">
    <property type="entry name" value="MFS_trans_sf"/>
</dbReference>
<dbReference type="SUPFAM" id="SSF103473">
    <property type="entry name" value="MFS general substrate transporter"/>
    <property type="match status" value="1"/>
</dbReference>
<dbReference type="PANTHER" id="PTHR23513">
    <property type="entry name" value="INTEGRAL MEMBRANE EFFLUX PROTEIN-RELATED"/>
    <property type="match status" value="1"/>
</dbReference>
<reference evidence="8 9" key="1">
    <citation type="submission" date="2021-01" db="EMBL/GenBank/DDBJ databases">
        <title>Whole genome shotgun sequence of Verrucosispora qiuiae NBRC 106684.</title>
        <authorList>
            <person name="Komaki H."/>
            <person name="Tamura T."/>
        </authorList>
    </citation>
    <scope>NUCLEOTIDE SEQUENCE [LARGE SCALE GENOMIC DNA]</scope>
    <source>
        <strain evidence="8 9">NBRC 106684</strain>
    </source>
</reference>
<evidence type="ECO:0000313" key="9">
    <source>
        <dbReference type="Proteomes" id="UP000653076"/>
    </source>
</evidence>
<dbReference type="Pfam" id="PF07690">
    <property type="entry name" value="MFS_1"/>
    <property type="match status" value="1"/>
</dbReference>
<evidence type="ECO:0000256" key="6">
    <source>
        <dbReference type="SAM" id="Phobius"/>
    </source>
</evidence>
<protein>
    <submittedName>
        <fullName evidence="8">MFS transporter</fullName>
    </submittedName>
</protein>
<evidence type="ECO:0000256" key="1">
    <source>
        <dbReference type="ARBA" id="ARBA00004651"/>
    </source>
</evidence>
<proteinExistence type="predicted"/>
<keyword evidence="5 6" id="KW-0472">Membrane</keyword>
<feature type="transmembrane region" description="Helical" evidence="6">
    <location>
        <begin position="347"/>
        <end position="366"/>
    </location>
</feature>
<accession>A0ABQ4JAS4</accession>
<dbReference type="PROSITE" id="PS50850">
    <property type="entry name" value="MFS"/>
    <property type="match status" value="1"/>
</dbReference>
<feature type="transmembrane region" description="Helical" evidence="6">
    <location>
        <begin position="161"/>
        <end position="187"/>
    </location>
</feature>
<evidence type="ECO:0000256" key="2">
    <source>
        <dbReference type="ARBA" id="ARBA00022475"/>
    </source>
</evidence>
<dbReference type="Gene3D" id="1.20.1250.20">
    <property type="entry name" value="MFS general substrate transporter like domains"/>
    <property type="match status" value="1"/>
</dbReference>
<feature type="transmembrane region" description="Helical" evidence="6">
    <location>
        <begin position="387"/>
        <end position="405"/>
    </location>
</feature>
<evidence type="ECO:0000256" key="3">
    <source>
        <dbReference type="ARBA" id="ARBA00022692"/>
    </source>
</evidence>
<feature type="transmembrane region" description="Helical" evidence="6">
    <location>
        <begin position="288"/>
        <end position="311"/>
    </location>
</feature>
<evidence type="ECO:0000313" key="8">
    <source>
        <dbReference type="EMBL" id="GIJ27280.1"/>
    </source>
</evidence>
<name>A0ABQ4JAS4_9ACTN</name>
<keyword evidence="2" id="KW-1003">Cell membrane</keyword>
<dbReference type="CDD" id="cd06173">
    <property type="entry name" value="MFS_MefA_like"/>
    <property type="match status" value="1"/>
</dbReference>
<dbReference type="InterPro" id="IPR020846">
    <property type="entry name" value="MFS_dom"/>
</dbReference>
<keyword evidence="4 6" id="KW-1133">Transmembrane helix</keyword>
<dbReference type="InterPro" id="IPR011701">
    <property type="entry name" value="MFS"/>
</dbReference>
<feature type="transmembrane region" description="Helical" evidence="6">
    <location>
        <begin position="259"/>
        <end position="282"/>
    </location>
</feature>
<feature type="transmembrane region" description="Helical" evidence="6">
    <location>
        <begin position="411"/>
        <end position="430"/>
    </location>
</feature>
<dbReference type="RefSeq" id="WP_204034846.1">
    <property type="nucleotide sequence ID" value="NZ_BOPC01000030.1"/>
</dbReference>
<dbReference type="PANTHER" id="PTHR23513:SF6">
    <property type="entry name" value="MAJOR FACILITATOR SUPERFAMILY ASSOCIATED DOMAIN-CONTAINING PROTEIN"/>
    <property type="match status" value="1"/>
</dbReference>
<feature type="transmembrane region" description="Helical" evidence="6">
    <location>
        <begin position="323"/>
        <end position="341"/>
    </location>
</feature>
<feature type="domain" description="Major facilitator superfamily (MFS) profile" evidence="7">
    <location>
        <begin position="1"/>
        <end position="435"/>
    </location>
</feature>
<dbReference type="EMBL" id="BOPC01000030">
    <property type="protein sequence ID" value="GIJ27280.1"/>
    <property type="molecule type" value="Genomic_DNA"/>
</dbReference>
<feature type="transmembrane region" description="Helical" evidence="6">
    <location>
        <begin position="45"/>
        <end position="65"/>
    </location>
</feature>
<sequence>MEHHVRSLGRPFWTFWSAAALANLGDGIRVAAFPLLAAALTDDPLAVAAVAAAQFLPWLVSGLLAGALADRRGARTLLAAADTGRVVVLATLAATVALGWATIALVVAAAFLLGVGETIRDTAAQTAVPRLVADAQLERANGRLVAGEIVGNEFVGPPVGALLFVLGAAIPFAVNGAALALAVMLVLSLPLTLTHRGSAATSATATTATSATSATSAATATATTGATATSATGGDTPVAEHDGILAGLRWLVRQPMLRTLVLVTAAVAAADTAWFAIFVLYARDALGLGAFGFGLLLATGAAGGLIGSFAADRLIARFRHRTMLTWSMAVTAGVPALLAVVTDRTAAVVVVVSTSAAFAVLNVAALSVRQRLVPIGLLGRVIAASRLVTYGCTALGALAGGALAARAGLGAPFVFSGAVAVAATITWWCASRPAAYGLR</sequence>
<evidence type="ECO:0000256" key="4">
    <source>
        <dbReference type="ARBA" id="ARBA00022989"/>
    </source>
</evidence>
<evidence type="ECO:0000259" key="7">
    <source>
        <dbReference type="PROSITE" id="PS50850"/>
    </source>
</evidence>
<dbReference type="Proteomes" id="UP000653076">
    <property type="component" value="Unassembled WGS sequence"/>
</dbReference>
<comment type="subcellular location">
    <subcellularLocation>
        <location evidence="1">Cell membrane</location>
        <topology evidence="1">Multi-pass membrane protein</topology>
    </subcellularLocation>
</comment>
<organism evidence="8 9">
    <name type="scientific">Micromonospora qiuiae</name>
    <dbReference type="NCBI Taxonomy" id="502268"/>
    <lineage>
        <taxon>Bacteria</taxon>
        <taxon>Bacillati</taxon>
        <taxon>Actinomycetota</taxon>
        <taxon>Actinomycetes</taxon>
        <taxon>Micromonosporales</taxon>
        <taxon>Micromonosporaceae</taxon>
        <taxon>Micromonospora</taxon>
    </lineage>
</organism>
<evidence type="ECO:0000256" key="5">
    <source>
        <dbReference type="ARBA" id="ARBA00023136"/>
    </source>
</evidence>
<keyword evidence="9" id="KW-1185">Reference proteome</keyword>